<evidence type="ECO:0000313" key="9">
    <source>
        <dbReference type="EMBL" id="CAH1992835.1"/>
    </source>
</evidence>
<evidence type="ECO:0000259" key="8">
    <source>
        <dbReference type="Pfam" id="PF13359"/>
    </source>
</evidence>
<evidence type="ECO:0000313" key="10">
    <source>
        <dbReference type="Proteomes" id="UP001152888"/>
    </source>
</evidence>
<evidence type="ECO:0000256" key="7">
    <source>
        <dbReference type="ARBA" id="ARBA00023242"/>
    </source>
</evidence>
<dbReference type="PANTHER" id="PTHR22930:SF269">
    <property type="entry name" value="NUCLEASE HARBI1-LIKE PROTEIN"/>
    <property type="match status" value="1"/>
</dbReference>
<comment type="cofactor">
    <cofactor evidence="1">
        <name>a divalent metal cation</name>
        <dbReference type="ChEBI" id="CHEBI:60240"/>
    </cofactor>
</comment>
<dbReference type="Pfam" id="PF13359">
    <property type="entry name" value="DDE_Tnp_4"/>
    <property type="match status" value="1"/>
</dbReference>
<evidence type="ECO:0000256" key="4">
    <source>
        <dbReference type="ARBA" id="ARBA00022722"/>
    </source>
</evidence>
<keyword evidence="6" id="KW-0378">Hydrolase</keyword>
<name>A0A9P0LCB3_ACAOB</name>
<dbReference type="InterPro" id="IPR045249">
    <property type="entry name" value="HARBI1-like"/>
</dbReference>
<dbReference type="GO" id="GO:0005634">
    <property type="term" value="C:nucleus"/>
    <property type="evidence" value="ECO:0007669"/>
    <property type="project" value="UniProtKB-SubCell"/>
</dbReference>
<protein>
    <recommendedName>
        <fullName evidence="8">DDE Tnp4 domain-containing protein</fullName>
    </recommendedName>
</protein>
<organism evidence="9 10">
    <name type="scientific">Acanthoscelides obtectus</name>
    <name type="common">Bean weevil</name>
    <name type="synonym">Bruchus obtectus</name>
    <dbReference type="NCBI Taxonomy" id="200917"/>
    <lineage>
        <taxon>Eukaryota</taxon>
        <taxon>Metazoa</taxon>
        <taxon>Ecdysozoa</taxon>
        <taxon>Arthropoda</taxon>
        <taxon>Hexapoda</taxon>
        <taxon>Insecta</taxon>
        <taxon>Pterygota</taxon>
        <taxon>Neoptera</taxon>
        <taxon>Endopterygota</taxon>
        <taxon>Coleoptera</taxon>
        <taxon>Polyphaga</taxon>
        <taxon>Cucujiformia</taxon>
        <taxon>Chrysomeloidea</taxon>
        <taxon>Chrysomelidae</taxon>
        <taxon>Bruchinae</taxon>
        <taxon>Bruchini</taxon>
        <taxon>Acanthoscelides</taxon>
    </lineage>
</organism>
<keyword evidence="7" id="KW-0539">Nucleus</keyword>
<gene>
    <name evidence="9" type="ORF">ACAOBT_LOCUS21128</name>
</gene>
<dbReference type="EMBL" id="CAKOFQ010007157">
    <property type="protein sequence ID" value="CAH1992835.1"/>
    <property type="molecule type" value="Genomic_DNA"/>
</dbReference>
<accession>A0A9P0LCB3</accession>
<dbReference type="InterPro" id="IPR027806">
    <property type="entry name" value="HARBI1_dom"/>
</dbReference>
<evidence type="ECO:0000256" key="6">
    <source>
        <dbReference type="ARBA" id="ARBA00022801"/>
    </source>
</evidence>
<dbReference type="GO" id="GO:0004518">
    <property type="term" value="F:nuclease activity"/>
    <property type="evidence" value="ECO:0007669"/>
    <property type="project" value="UniProtKB-KW"/>
</dbReference>
<feature type="domain" description="DDE Tnp4" evidence="8">
    <location>
        <begin position="17"/>
        <end position="94"/>
    </location>
</feature>
<dbReference type="GO" id="GO:0046872">
    <property type="term" value="F:metal ion binding"/>
    <property type="evidence" value="ECO:0007669"/>
    <property type="project" value="UniProtKB-KW"/>
</dbReference>
<comment type="similarity">
    <text evidence="3">Belongs to the HARBI1 family.</text>
</comment>
<evidence type="ECO:0000256" key="5">
    <source>
        <dbReference type="ARBA" id="ARBA00022723"/>
    </source>
</evidence>
<reference evidence="9" key="1">
    <citation type="submission" date="2022-03" db="EMBL/GenBank/DDBJ databases">
        <authorList>
            <person name="Sayadi A."/>
        </authorList>
    </citation>
    <scope>NUCLEOTIDE SEQUENCE</scope>
</reference>
<dbReference type="Proteomes" id="UP001152888">
    <property type="component" value="Unassembled WGS sequence"/>
</dbReference>
<evidence type="ECO:0000256" key="3">
    <source>
        <dbReference type="ARBA" id="ARBA00006958"/>
    </source>
</evidence>
<dbReference type="PANTHER" id="PTHR22930">
    <property type="match status" value="1"/>
</dbReference>
<comment type="subcellular location">
    <subcellularLocation>
        <location evidence="2">Nucleus</location>
    </subcellularLocation>
</comment>
<dbReference type="OrthoDB" id="1699974at2759"/>
<sequence>MPSPEYLPSTEIKAPFVILGDEAYPLKPYLLKPYSRQNLSNEERVFNYRLSRARRCIECAFGILVAKWRFLKPELQMNPENVDILVQAACLLHNILIDNEGVPAHPEESIHNDKISVSRRYNHYGGTASQARDIFKNYFFSPEGEWKAPYKIEILAHVVNIVEKLISDSLIYTENQSFKFQN</sequence>
<keyword evidence="4" id="KW-0540">Nuclease</keyword>
<keyword evidence="5" id="KW-0479">Metal-binding</keyword>
<evidence type="ECO:0000256" key="1">
    <source>
        <dbReference type="ARBA" id="ARBA00001968"/>
    </source>
</evidence>
<dbReference type="AlphaFoldDB" id="A0A9P0LCB3"/>
<proteinExistence type="inferred from homology"/>
<evidence type="ECO:0000256" key="2">
    <source>
        <dbReference type="ARBA" id="ARBA00004123"/>
    </source>
</evidence>
<keyword evidence="10" id="KW-1185">Reference proteome</keyword>
<dbReference type="GO" id="GO:0016787">
    <property type="term" value="F:hydrolase activity"/>
    <property type="evidence" value="ECO:0007669"/>
    <property type="project" value="UniProtKB-KW"/>
</dbReference>
<comment type="caution">
    <text evidence="9">The sequence shown here is derived from an EMBL/GenBank/DDBJ whole genome shotgun (WGS) entry which is preliminary data.</text>
</comment>